<dbReference type="Pfam" id="PF13377">
    <property type="entry name" value="Peripla_BP_3"/>
    <property type="match status" value="1"/>
</dbReference>
<evidence type="ECO:0000259" key="5">
    <source>
        <dbReference type="PROSITE" id="PS50932"/>
    </source>
</evidence>
<sequence>MGGKLKIGFKISELLLQKFAKHDCDRGHTMSGKLKMDEISAQTGYSVSTVSRVLSGKSYTSEKAREAIVSCARRLGVLDDLASGRLLINGIAVFAPQRTFTAQGDAYYLEVTRGIAEAVAPHDVYVSYCGLDEQRADIKAFLDKVSHKNINAIILIGIDDPTVHKLAQSLDKPCVLINSRDKEGLLDSVSPDHRAIGYRAANYLFEQGHRRILSVTSLRRETMYWRLEGIKEVYRQYQIPFDVQHDLLVTEGFSEEEAERAISDWLQAMPREQWPEVIFCAGLSMSMGAQRVLQRLGVRVPEEMSLMTTDVWELDARIGSTTTGITIPCRALGVEAVHLLQTRLNRPHAPVYNLLLQGKVVERDTVTHATRHAARVVISR</sequence>
<evidence type="ECO:0000256" key="2">
    <source>
        <dbReference type="ARBA" id="ARBA00023015"/>
    </source>
</evidence>
<dbReference type="Gene3D" id="1.10.260.40">
    <property type="entry name" value="lambda repressor-like DNA-binding domains"/>
    <property type="match status" value="1"/>
</dbReference>
<proteinExistence type="predicted"/>
<accession>A0A485BNW9</accession>
<dbReference type="Proteomes" id="UP000401081">
    <property type="component" value="Unassembled WGS sequence"/>
</dbReference>
<dbReference type="GO" id="GO:0000976">
    <property type="term" value="F:transcription cis-regulatory region binding"/>
    <property type="evidence" value="ECO:0007669"/>
    <property type="project" value="TreeGrafter"/>
</dbReference>
<dbReference type="Pfam" id="PF00356">
    <property type="entry name" value="LacI"/>
    <property type="match status" value="1"/>
</dbReference>
<organism evidence="6 7">
    <name type="scientific">Kluyvera cryocrescens</name>
    <name type="common">Kluyvera citrophila</name>
    <dbReference type="NCBI Taxonomy" id="580"/>
    <lineage>
        <taxon>Bacteria</taxon>
        <taxon>Pseudomonadati</taxon>
        <taxon>Pseudomonadota</taxon>
        <taxon>Gammaproteobacteria</taxon>
        <taxon>Enterobacterales</taxon>
        <taxon>Enterobacteriaceae</taxon>
        <taxon>Kluyvera</taxon>
    </lineage>
</organism>
<keyword evidence="7" id="KW-1185">Reference proteome</keyword>
<dbReference type="SUPFAM" id="SSF53822">
    <property type="entry name" value="Periplasmic binding protein-like I"/>
    <property type="match status" value="1"/>
</dbReference>
<dbReference type="PROSITE" id="PS50932">
    <property type="entry name" value="HTH_LACI_2"/>
    <property type="match status" value="1"/>
</dbReference>
<evidence type="ECO:0000313" key="7">
    <source>
        <dbReference type="Proteomes" id="UP000401081"/>
    </source>
</evidence>
<name>A0A485BNW9_KLUCR</name>
<dbReference type="InterPro" id="IPR028082">
    <property type="entry name" value="Peripla_BP_I"/>
</dbReference>
<dbReference type="InterPro" id="IPR000843">
    <property type="entry name" value="HTH_LacI"/>
</dbReference>
<dbReference type="Gene3D" id="3.40.50.2300">
    <property type="match status" value="2"/>
</dbReference>
<dbReference type="EMBL" id="CAADJD010000021">
    <property type="protein sequence ID" value="VFS70299.1"/>
    <property type="molecule type" value="Genomic_DNA"/>
</dbReference>
<keyword evidence="2" id="KW-0805">Transcription regulation</keyword>
<feature type="domain" description="HTH lacI-type" evidence="5">
    <location>
        <begin position="34"/>
        <end position="76"/>
    </location>
</feature>
<keyword evidence="3" id="KW-0238">DNA-binding</keyword>
<evidence type="ECO:0000313" key="6">
    <source>
        <dbReference type="EMBL" id="VFS70299.1"/>
    </source>
</evidence>
<evidence type="ECO:0000256" key="1">
    <source>
        <dbReference type="ARBA" id="ARBA00022491"/>
    </source>
</evidence>
<keyword evidence="4" id="KW-0804">Transcription</keyword>
<protein>
    <submittedName>
        <fullName evidence="6">HTH-type transcriptional repressor CytR</fullName>
    </submittedName>
</protein>
<dbReference type="GO" id="GO:0003700">
    <property type="term" value="F:DNA-binding transcription factor activity"/>
    <property type="evidence" value="ECO:0007669"/>
    <property type="project" value="TreeGrafter"/>
</dbReference>
<dbReference type="CDD" id="cd06267">
    <property type="entry name" value="PBP1_LacI_sugar_binding-like"/>
    <property type="match status" value="1"/>
</dbReference>
<reference evidence="6 7" key="1">
    <citation type="submission" date="2019-03" db="EMBL/GenBank/DDBJ databases">
        <authorList>
            <consortium name="Pathogen Informatics"/>
        </authorList>
    </citation>
    <scope>NUCLEOTIDE SEQUENCE [LARGE SCALE GENOMIC DNA]</scope>
    <source>
        <strain evidence="6 7">NCTC12993</strain>
    </source>
</reference>
<dbReference type="CDD" id="cd01392">
    <property type="entry name" value="HTH_LacI"/>
    <property type="match status" value="1"/>
</dbReference>
<dbReference type="PANTHER" id="PTHR30146:SF151">
    <property type="entry name" value="HTH-TYPE TRANSCRIPTIONAL REPRESSOR CYTR"/>
    <property type="match status" value="1"/>
</dbReference>
<gene>
    <name evidence="6" type="primary">cytR_3</name>
    <name evidence="6" type="ORF">NCTC12993_04345</name>
</gene>
<dbReference type="AlphaFoldDB" id="A0A485BNW9"/>
<dbReference type="InterPro" id="IPR010982">
    <property type="entry name" value="Lambda_DNA-bd_dom_sf"/>
</dbReference>
<evidence type="ECO:0000256" key="4">
    <source>
        <dbReference type="ARBA" id="ARBA00023163"/>
    </source>
</evidence>
<dbReference type="SUPFAM" id="SSF47413">
    <property type="entry name" value="lambda repressor-like DNA-binding domains"/>
    <property type="match status" value="1"/>
</dbReference>
<dbReference type="InterPro" id="IPR046335">
    <property type="entry name" value="LacI/GalR-like_sensor"/>
</dbReference>
<dbReference type="PANTHER" id="PTHR30146">
    <property type="entry name" value="LACI-RELATED TRANSCRIPTIONAL REPRESSOR"/>
    <property type="match status" value="1"/>
</dbReference>
<evidence type="ECO:0000256" key="3">
    <source>
        <dbReference type="ARBA" id="ARBA00023125"/>
    </source>
</evidence>
<dbReference type="SMART" id="SM00354">
    <property type="entry name" value="HTH_LACI"/>
    <property type="match status" value="1"/>
</dbReference>
<keyword evidence="1" id="KW-0678">Repressor</keyword>